<keyword evidence="1" id="KW-0694">RNA-binding</keyword>
<dbReference type="PANTHER" id="PTHR10693">
    <property type="entry name" value="RAS GTPASE-ACTIVATING PROTEIN-BINDING PROTEIN"/>
    <property type="match status" value="1"/>
</dbReference>
<dbReference type="InterPro" id="IPR002075">
    <property type="entry name" value="NTF2_dom"/>
</dbReference>
<dbReference type="GO" id="GO:0003729">
    <property type="term" value="F:mRNA binding"/>
    <property type="evidence" value="ECO:0007669"/>
    <property type="project" value="TreeGrafter"/>
</dbReference>
<feature type="region of interest" description="Disordered" evidence="2">
    <location>
        <begin position="140"/>
        <end position="213"/>
    </location>
</feature>
<dbReference type="Gene3D" id="3.30.70.330">
    <property type="match status" value="1"/>
</dbReference>
<dbReference type="InterPro" id="IPR035979">
    <property type="entry name" value="RBD_domain_sf"/>
</dbReference>
<proteinExistence type="predicted"/>
<sequence>MSAPEESVEKRAFEIGWEFVQEYYTIMHHEPESLYKFYGTNSYFCYGLEGESTQYCHGKEEIRKRIGDIDYKECRVVVSNVDSQPSNNGGIIVQVLGEMLNRDEQAIKFAQTFFLAVQQNGYYVLNDIFRNLKDEVNEESAKAQAAPAQKSAPTKEAAPATKESTTEAPKPTAAKVAAAAEKPAASTATNTTTNTTPAQNRPISYSSVVSTPSNATKSYSKVIQGDSSKSSFVVKQAASVPAQKHQDNRNNNNNNQDKDSYTVFIKLPFTVSKEEISNALTKFGDIKNVEINTVKVI</sequence>
<dbReference type="GO" id="GO:0005829">
    <property type="term" value="C:cytosol"/>
    <property type="evidence" value="ECO:0007669"/>
    <property type="project" value="TreeGrafter"/>
</dbReference>
<feature type="compositionally biased region" description="Low complexity" evidence="2">
    <location>
        <begin position="142"/>
        <end position="152"/>
    </location>
</feature>
<dbReference type="Pfam" id="PF02136">
    <property type="entry name" value="NTF2"/>
    <property type="match status" value="1"/>
</dbReference>
<dbReference type="SUPFAM" id="SSF54427">
    <property type="entry name" value="NTF2-like"/>
    <property type="match status" value="1"/>
</dbReference>
<organism evidence="4 5">
    <name type="scientific">Neocallimastix californiae</name>
    <dbReference type="NCBI Taxonomy" id="1754190"/>
    <lineage>
        <taxon>Eukaryota</taxon>
        <taxon>Fungi</taxon>
        <taxon>Fungi incertae sedis</taxon>
        <taxon>Chytridiomycota</taxon>
        <taxon>Chytridiomycota incertae sedis</taxon>
        <taxon>Neocallimastigomycetes</taxon>
        <taxon>Neocallimastigales</taxon>
        <taxon>Neocallimastigaceae</taxon>
        <taxon>Neocallimastix</taxon>
    </lineage>
</organism>
<keyword evidence="5" id="KW-1185">Reference proteome</keyword>
<dbReference type="PROSITE" id="PS50177">
    <property type="entry name" value="NTF2_DOMAIN"/>
    <property type="match status" value="1"/>
</dbReference>
<dbReference type="AlphaFoldDB" id="A0A1Y2FJ85"/>
<dbReference type="PANTHER" id="PTHR10693:SF20">
    <property type="entry name" value="AT27578P"/>
    <property type="match status" value="1"/>
</dbReference>
<comment type="caution">
    <text evidence="4">The sequence shown here is derived from an EMBL/GenBank/DDBJ whole genome shotgun (WGS) entry which is preliminary data.</text>
</comment>
<dbReference type="EMBL" id="MCOG01000006">
    <property type="protein sequence ID" value="ORY83998.1"/>
    <property type="molecule type" value="Genomic_DNA"/>
</dbReference>
<feature type="compositionally biased region" description="Low complexity" evidence="2">
    <location>
        <begin position="166"/>
        <end position="198"/>
    </location>
</feature>
<evidence type="ECO:0000256" key="1">
    <source>
        <dbReference type="ARBA" id="ARBA00022884"/>
    </source>
</evidence>
<dbReference type="SUPFAM" id="SSF54928">
    <property type="entry name" value="RNA-binding domain, RBD"/>
    <property type="match status" value="1"/>
</dbReference>
<dbReference type="InterPro" id="IPR012677">
    <property type="entry name" value="Nucleotide-bd_a/b_plait_sf"/>
</dbReference>
<accession>A0A1Y2FJ85</accession>
<dbReference type="FunFam" id="3.10.450.50:FF:000003">
    <property type="entry name" value="Nuclear transport factor 2 family protein"/>
    <property type="match status" value="1"/>
</dbReference>
<dbReference type="STRING" id="1754190.A0A1Y2FJ85"/>
<dbReference type="GO" id="GO:1990904">
    <property type="term" value="C:ribonucleoprotein complex"/>
    <property type="evidence" value="ECO:0007669"/>
    <property type="project" value="TreeGrafter"/>
</dbReference>
<evidence type="ECO:0000256" key="2">
    <source>
        <dbReference type="SAM" id="MobiDB-lite"/>
    </source>
</evidence>
<feature type="compositionally biased region" description="Polar residues" evidence="2">
    <location>
        <begin position="199"/>
        <end position="213"/>
    </location>
</feature>
<reference evidence="4 5" key="1">
    <citation type="submission" date="2016-08" db="EMBL/GenBank/DDBJ databases">
        <title>A Parts List for Fungal Cellulosomes Revealed by Comparative Genomics.</title>
        <authorList>
            <consortium name="DOE Joint Genome Institute"/>
            <person name="Haitjema C.H."/>
            <person name="Gilmore S.P."/>
            <person name="Henske J.K."/>
            <person name="Solomon K.V."/>
            <person name="De Groot R."/>
            <person name="Kuo A."/>
            <person name="Mondo S.J."/>
            <person name="Salamov A.A."/>
            <person name="Labutti K."/>
            <person name="Zhao Z."/>
            <person name="Chiniquy J."/>
            <person name="Barry K."/>
            <person name="Brewer H.M."/>
            <person name="Purvine S.O."/>
            <person name="Wright A.T."/>
            <person name="Boxma B."/>
            <person name="Van Alen T."/>
            <person name="Hackstein J.H."/>
            <person name="Baker S.E."/>
            <person name="Grigoriev I.V."/>
            <person name="O'Malley M.A."/>
        </authorList>
    </citation>
    <scope>NUCLEOTIDE SEQUENCE [LARGE SCALE GENOMIC DNA]</scope>
    <source>
        <strain evidence="4 5">G1</strain>
    </source>
</reference>
<dbReference type="CDD" id="cd00780">
    <property type="entry name" value="NTF2"/>
    <property type="match status" value="1"/>
</dbReference>
<dbReference type="Gene3D" id="3.10.450.50">
    <property type="match status" value="1"/>
</dbReference>
<feature type="region of interest" description="Disordered" evidence="2">
    <location>
        <begin position="239"/>
        <end position="259"/>
    </location>
</feature>
<evidence type="ECO:0000259" key="3">
    <source>
        <dbReference type="PROSITE" id="PS50177"/>
    </source>
</evidence>
<dbReference type="InterPro" id="IPR039539">
    <property type="entry name" value="Ras_GTPase_bind_prot"/>
</dbReference>
<protein>
    <submittedName>
        <fullName evidence="4">NTF2-like protein</fullName>
    </submittedName>
</protein>
<name>A0A1Y2FJ85_9FUNG</name>
<dbReference type="InterPro" id="IPR032710">
    <property type="entry name" value="NTF2-like_dom_sf"/>
</dbReference>
<dbReference type="Proteomes" id="UP000193920">
    <property type="component" value="Unassembled WGS sequence"/>
</dbReference>
<feature type="domain" description="NTF2" evidence="3">
    <location>
        <begin position="15"/>
        <end position="131"/>
    </location>
</feature>
<evidence type="ECO:0000313" key="5">
    <source>
        <dbReference type="Proteomes" id="UP000193920"/>
    </source>
</evidence>
<evidence type="ECO:0000313" key="4">
    <source>
        <dbReference type="EMBL" id="ORY83998.1"/>
    </source>
</evidence>
<gene>
    <name evidence="4" type="ORF">LY90DRAFT_395831</name>
</gene>
<dbReference type="OrthoDB" id="339151at2759"/>
<dbReference type="InterPro" id="IPR018222">
    <property type="entry name" value="Nuclear_transport_factor_2_euk"/>
</dbReference>